<feature type="compositionally biased region" description="Polar residues" evidence="2">
    <location>
        <begin position="362"/>
        <end position="382"/>
    </location>
</feature>
<dbReference type="GO" id="GO:0005543">
    <property type="term" value="F:phospholipid binding"/>
    <property type="evidence" value="ECO:0007669"/>
    <property type="project" value="InterPro"/>
</dbReference>
<dbReference type="EMBL" id="JAVRJZ010000020">
    <property type="protein sequence ID" value="KAK2705977.1"/>
    <property type="molecule type" value="Genomic_DNA"/>
</dbReference>
<feature type="compositionally biased region" description="Polar residues" evidence="2">
    <location>
        <begin position="305"/>
        <end position="326"/>
    </location>
</feature>
<feature type="region of interest" description="Disordered" evidence="2">
    <location>
        <begin position="792"/>
        <end position="873"/>
    </location>
</feature>
<feature type="compositionally biased region" description="Polar residues" evidence="2">
    <location>
        <begin position="213"/>
        <end position="233"/>
    </location>
</feature>
<feature type="region of interest" description="Disordered" evidence="2">
    <location>
        <begin position="1687"/>
        <end position="1709"/>
    </location>
</feature>
<dbReference type="SUPFAM" id="SSF50729">
    <property type="entry name" value="PH domain-like"/>
    <property type="match status" value="1"/>
</dbReference>
<reference evidence="5" key="1">
    <citation type="submission" date="2023-07" db="EMBL/GenBank/DDBJ databases">
        <title>Chromosome-level genome assembly of Artemia franciscana.</title>
        <authorList>
            <person name="Jo E."/>
        </authorList>
    </citation>
    <scope>NUCLEOTIDE SEQUENCE</scope>
    <source>
        <tissue evidence="5">Whole body</tissue>
    </source>
</reference>
<evidence type="ECO:0000313" key="6">
    <source>
        <dbReference type="Proteomes" id="UP001187531"/>
    </source>
</evidence>
<feature type="compositionally biased region" description="Basic and acidic residues" evidence="2">
    <location>
        <begin position="1584"/>
        <end position="1612"/>
    </location>
</feature>
<feature type="region of interest" description="Disordered" evidence="2">
    <location>
        <begin position="630"/>
        <end position="657"/>
    </location>
</feature>
<evidence type="ECO:0000256" key="1">
    <source>
        <dbReference type="ARBA" id="ARBA00022468"/>
    </source>
</evidence>
<feature type="compositionally biased region" description="Polar residues" evidence="2">
    <location>
        <begin position="10"/>
        <end position="33"/>
    </location>
</feature>
<dbReference type="InterPro" id="IPR008936">
    <property type="entry name" value="Rho_GTPase_activation_prot"/>
</dbReference>
<sequence>MCFKEAAHAPQTNPRPNITMSPPTGVQPPQRQKNHNQLLLHLPRPKPYASESTQRPLVIPGDKHAQTSAKIFLKPFEMVQNSSPALTENCLHSQSLQSYKSNSSHQQQMLAQKRSFLERPNLGGEKSMEECNRLAVPTYLNRSLSPIQLSSGGLTLPSVNLNRSLSPYEGRSRYSLALDNSVSLSETSSRRSCVNIDPSKPFSAFHYLKSQDGSCSNSTPSLNNKTDGASTGSLPDRRDSNASMEANDSVMNRIRKSFEQKEEFLNRPYWPSPQSPPVPKEFYVQPQKLPKPLIWPPTTHKLTHSHSLPSDDSVASSDKPSQSQSVDAPEPKTTVEQLNVLKSVEPWSLVFSVRKITPPNPNGNISPTHTIISPGSVGNTTPRPFYGSSSSVSSGSESPSASPISGTVKQKGFVTTLNVISENANGGEIKRAPLARIDEIVQTPSPQDKSEAKLTITKVISSQQAREQKKEGTRSTDVQDSPRFRDTDISYGVGMSGNRTVIIGSNKLHCEPPSEHKDEQPKDETDDLEGCSNNHDEETPPTSLAEDYDRRFVLRQNSYRYAMRSYWSDKHARLVRPSDLCFSLPPTPDSLDESLDNYFVSPLSTPGSIASDFGETVLEQFDDMLASFSTRAHSKNSSPREAPISPTQIKERPSGATELAREGWVNMKITHMDGKRATDRSWHQVWLRLKNETLTMHKDKRDGHLLGSVQPSEGDQVFDLKGATVDIACDYTKRRHVFRLSFQSGAEYLLQCEDDNDMLRWMQLLQEASGNQNEFSASAALFKAAMEGNKKKKLEPFYRNRSPTGHSPVSKTRKSSSTSGDPPMSPVNTKPRNWKNKVTKEISRRFRSQGIGPSSRYANDSHSPSSSSREGKSFDTPLELCPMSCDNRGIPLLVDLCVRLVEARGLDVVGIYRVPGNNGAVNALTNSINQGFENVNFQDVRWGDANVISSLLKQFFRKLPDPVLTSELYPKFIEASKIENDLEKRKHSIKSLIDELPDVNYRTISFLIRHLARVAEKSQTNKMDVKNLAIIFGPSLIRPSNKDTDIMGTMVKDMSQQSRIVETLITDALLFFGDDEFDVTVTNCPDVSFDEKGGGSTESVVGEEDKTLLSPRHIVTSILKSCAQRISSSDPDIGASSAMEKSLKVSTRRELLDDKRRSSVSSTQSSSTGTGHGSVQSLPESAISTLVGSTTKSSQISGTGSISSRKEGSVARISQLLAWEFAQGQNLSAMTSNKLKKHEADLKAALESELERQKKGAELRLLEKKQIEEAFEKAKMDMESEDYLDVIADDPAAVRVAAPDFTQGLKSLSLQSDEDNPPTTTQSSSQSDSFHFSDNLKIPDKFSQSADQVMLYIDEDLSEKRNQPSPANSCPLLSPNVIPDSRYTPVRNIGSFRFCPNDQSTPVEKENVVSPKRSQIPVQSRSGPRRVVETRMMSTSLPQPLRTSQLRRTTTAPLLDRVCADSSSSSLSAAASPLSSKIVRQSTFDSAKVTGASQDKDFASKDDCSPSGKGEKFYGEKELIVRQIETSHQQPVLETSLDEKLSSYKENQDPDQTLLKCLSLSEDRRRLNDVRNRDPKVRRSNSLTKDEKTESNNKAREYHRRTDSNRLHENRHSRSLRVRGTRDSGLKRRHTVGGTRDFDKVRFRWMVYEKPNTEEKVSAWDQLQPLVNDEDLNIDRTLRAWMRKERLRTSSPELMRKSDTIVPEPSAES</sequence>
<dbReference type="GO" id="GO:0005096">
    <property type="term" value="F:GTPase activator activity"/>
    <property type="evidence" value="ECO:0007669"/>
    <property type="project" value="UniProtKB-KW"/>
</dbReference>
<feature type="compositionally biased region" description="Low complexity" evidence="2">
    <location>
        <begin position="1320"/>
        <end position="1333"/>
    </location>
</feature>
<feature type="region of interest" description="Disordered" evidence="2">
    <location>
        <begin position="1127"/>
        <end position="1179"/>
    </location>
</feature>
<feature type="domain" description="PH" evidence="3">
    <location>
        <begin position="658"/>
        <end position="770"/>
    </location>
</feature>
<dbReference type="SUPFAM" id="SSF48350">
    <property type="entry name" value="GTPase activation domain, GAP"/>
    <property type="match status" value="1"/>
</dbReference>
<feature type="region of interest" description="Disordered" evidence="2">
    <location>
        <begin position="1308"/>
        <end position="1336"/>
    </location>
</feature>
<dbReference type="SMART" id="SM00233">
    <property type="entry name" value="PH"/>
    <property type="match status" value="1"/>
</dbReference>
<feature type="compositionally biased region" description="Polar residues" evidence="2">
    <location>
        <begin position="1412"/>
        <end position="1422"/>
    </location>
</feature>
<dbReference type="PANTHER" id="PTHR23175">
    <property type="entry name" value="PDZ DOMAIN-CONTAINING PROTEIN"/>
    <property type="match status" value="1"/>
</dbReference>
<dbReference type="PRINTS" id="PR00683">
    <property type="entry name" value="SPECTRINPH"/>
</dbReference>
<dbReference type="InterPro" id="IPR011993">
    <property type="entry name" value="PH-like_dom_sf"/>
</dbReference>
<evidence type="ECO:0000256" key="2">
    <source>
        <dbReference type="SAM" id="MobiDB-lite"/>
    </source>
</evidence>
<feature type="compositionally biased region" description="Basic and acidic residues" evidence="2">
    <location>
        <begin position="1141"/>
        <end position="1157"/>
    </location>
</feature>
<feature type="region of interest" description="Disordered" evidence="2">
    <location>
        <begin position="461"/>
        <end position="543"/>
    </location>
</feature>
<evidence type="ECO:0000313" key="5">
    <source>
        <dbReference type="EMBL" id="KAK2705977.1"/>
    </source>
</evidence>
<dbReference type="InterPro" id="IPR001849">
    <property type="entry name" value="PH_domain"/>
</dbReference>
<feature type="compositionally biased region" description="Basic and acidic residues" evidence="2">
    <location>
        <begin position="1687"/>
        <end position="1699"/>
    </location>
</feature>
<dbReference type="PROSITE" id="PS50238">
    <property type="entry name" value="RHOGAP"/>
    <property type="match status" value="1"/>
</dbReference>
<proteinExistence type="predicted"/>
<dbReference type="Pfam" id="PF00169">
    <property type="entry name" value="PH"/>
    <property type="match status" value="1"/>
</dbReference>
<feature type="region of interest" description="Disordered" evidence="2">
    <location>
        <begin position="294"/>
        <end position="333"/>
    </location>
</feature>
<feature type="region of interest" description="Disordered" evidence="2">
    <location>
        <begin position="1566"/>
        <end position="1631"/>
    </location>
</feature>
<feature type="compositionally biased region" description="Low complexity" evidence="2">
    <location>
        <begin position="1159"/>
        <end position="1177"/>
    </location>
</feature>
<dbReference type="GO" id="GO:0007165">
    <property type="term" value="P:signal transduction"/>
    <property type="evidence" value="ECO:0007669"/>
    <property type="project" value="InterPro"/>
</dbReference>
<feature type="region of interest" description="Disordered" evidence="2">
    <location>
        <begin position="213"/>
        <end position="249"/>
    </location>
</feature>
<feature type="compositionally biased region" description="Polar residues" evidence="2">
    <location>
        <begin position="801"/>
        <end position="831"/>
    </location>
</feature>
<dbReference type="Gene3D" id="2.30.29.30">
    <property type="entry name" value="Pleckstrin-homology domain (PH domain)/Phosphotyrosine-binding domain (PTB)"/>
    <property type="match status" value="1"/>
</dbReference>
<feature type="domain" description="Rho-GAP" evidence="4">
    <location>
        <begin position="876"/>
        <end position="1072"/>
    </location>
</feature>
<feature type="region of interest" description="Disordered" evidence="2">
    <location>
        <begin position="1397"/>
        <end position="1425"/>
    </location>
</feature>
<dbReference type="PROSITE" id="PS50003">
    <property type="entry name" value="PH_DOMAIN"/>
    <property type="match status" value="1"/>
</dbReference>
<dbReference type="PANTHER" id="PTHR23175:SF23">
    <property type="entry name" value="PDZ DOMAIN-CONTAINING PROTEIN"/>
    <property type="match status" value="1"/>
</dbReference>
<feature type="compositionally biased region" description="Polar residues" evidence="2">
    <location>
        <begin position="856"/>
        <end position="868"/>
    </location>
</feature>
<protein>
    <submittedName>
        <fullName evidence="5">Uncharacterized protein</fullName>
    </submittedName>
</protein>
<feature type="compositionally biased region" description="Basic and acidic residues" evidence="2">
    <location>
        <begin position="1566"/>
        <end position="1577"/>
    </location>
</feature>
<dbReference type="SMART" id="SM00324">
    <property type="entry name" value="RhoGAP"/>
    <property type="match status" value="1"/>
</dbReference>
<feature type="region of interest" description="Disordered" evidence="2">
    <location>
        <begin position="358"/>
        <end position="407"/>
    </location>
</feature>
<dbReference type="InterPro" id="IPR001605">
    <property type="entry name" value="PH_dom-spectrin-type"/>
</dbReference>
<dbReference type="Pfam" id="PF00620">
    <property type="entry name" value="RhoGAP"/>
    <property type="match status" value="1"/>
</dbReference>
<evidence type="ECO:0000259" key="4">
    <source>
        <dbReference type="PROSITE" id="PS50238"/>
    </source>
</evidence>
<name>A0AA88HIK7_ARTSF</name>
<accession>A0AA88HIK7</accession>
<dbReference type="InterPro" id="IPR000198">
    <property type="entry name" value="RhoGAP_dom"/>
</dbReference>
<keyword evidence="6" id="KW-1185">Reference proteome</keyword>
<comment type="caution">
    <text evidence="5">The sequence shown here is derived from an EMBL/GenBank/DDBJ whole genome shotgun (WGS) entry which is preliminary data.</text>
</comment>
<feature type="region of interest" description="Disordered" evidence="2">
    <location>
        <begin position="1"/>
        <end position="33"/>
    </location>
</feature>
<organism evidence="5 6">
    <name type="scientific">Artemia franciscana</name>
    <name type="common">Brine shrimp</name>
    <name type="synonym">Artemia sanfranciscana</name>
    <dbReference type="NCBI Taxonomy" id="6661"/>
    <lineage>
        <taxon>Eukaryota</taxon>
        <taxon>Metazoa</taxon>
        <taxon>Ecdysozoa</taxon>
        <taxon>Arthropoda</taxon>
        <taxon>Crustacea</taxon>
        <taxon>Branchiopoda</taxon>
        <taxon>Anostraca</taxon>
        <taxon>Artemiidae</taxon>
        <taxon>Artemia</taxon>
    </lineage>
</organism>
<keyword evidence="1" id="KW-0343">GTPase activation</keyword>
<feature type="compositionally biased region" description="Low complexity" evidence="2">
    <location>
        <begin position="387"/>
        <end position="406"/>
    </location>
</feature>
<gene>
    <name evidence="5" type="ORF">QYM36_016110</name>
</gene>
<dbReference type="Gene3D" id="1.10.555.10">
    <property type="entry name" value="Rho GTPase activation protein"/>
    <property type="match status" value="1"/>
</dbReference>
<evidence type="ECO:0000259" key="3">
    <source>
        <dbReference type="PROSITE" id="PS50003"/>
    </source>
</evidence>
<feature type="compositionally biased region" description="Polar residues" evidence="2">
    <location>
        <begin position="630"/>
        <end position="639"/>
    </location>
</feature>
<feature type="compositionally biased region" description="Basic and acidic residues" evidence="2">
    <location>
        <begin position="508"/>
        <end position="523"/>
    </location>
</feature>
<dbReference type="Proteomes" id="UP001187531">
    <property type="component" value="Unassembled WGS sequence"/>
</dbReference>